<keyword evidence="4" id="KW-0472">Membrane</keyword>
<keyword evidence="4" id="KW-1133">Transmembrane helix</keyword>
<dbReference type="GO" id="GO:0008081">
    <property type="term" value="F:phosphoric diester hydrolase activity"/>
    <property type="evidence" value="ECO:0007669"/>
    <property type="project" value="InterPro"/>
</dbReference>
<organism evidence="5 6">
    <name type="scientific">Lasiodiplodia hormozganensis</name>
    <dbReference type="NCBI Taxonomy" id="869390"/>
    <lineage>
        <taxon>Eukaryota</taxon>
        <taxon>Fungi</taxon>
        <taxon>Dikarya</taxon>
        <taxon>Ascomycota</taxon>
        <taxon>Pezizomycotina</taxon>
        <taxon>Dothideomycetes</taxon>
        <taxon>Dothideomycetes incertae sedis</taxon>
        <taxon>Botryosphaeriales</taxon>
        <taxon>Botryosphaeriaceae</taxon>
        <taxon>Lasiodiplodia</taxon>
    </lineage>
</organism>
<dbReference type="InterPro" id="IPR051236">
    <property type="entry name" value="HAT_RTT109-like"/>
</dbReference>
<feature type="region of interest" description="Disordered" evidence="3">
    <location>
        <begin position="1"/>
        <end position="32"/>
    </location>
</feature>
<comment type="similarity">
    <text evidence="1">Belongs to the AIM6 family.</text>
</comment>
<feature type="transmembrane region" description="Helical" evidence="4">
    <location>
        <begin position="67"/>
        <end position="94"/>
    </location>
</feature>
<dbReference type="GO" id="GO:0006629">
    <property type="term" value="P:lipid metabolic process"/>
    <property type="evidence" value="ECO:0007669"/>
    <property type="project" value="InterPro"/>
</dbReference>
<dbReference type="AlphaFoldDB" id="A0AA39WVC3"/>
<feature type="compositionally biased region" description="Acidic residues" evidence="3">
    <location>
        <begin position="1"/>
        <end position="10"/>
    </location>
</feature>
<comment type="caution">
    <text evidence="5">The sequence shown here is derived from an EMBL/GenBank/DDBJ whole genome shotgun (WGS) entry which is preliminary data.</text>
</comment>
<gene>
    <name evidence="5" type="primary">AIM6</name>
    <name evidence="5" type="ORF">DIS24_g11247</name>
</gene>
<name>A0AA39WVC3_9PEZI</name>
<sequence length="436" mass="47789">MAYHDDDCDSDSYQSADELLSTPDPEHHQPATPLTLRSTFQSFKLRPTHTNRRHRCHCWLAQKRRRIILVALLIIGVAAISLSLTYLTLTTILLSRLAPPNSPSTHRLHTLLSTWRGPADSSSPSAAWLSLFTDAAARSGVRPVPCHSHNDYWRPVPLFSALAAGCVGVEADIWLPAPSPTSEEKGENMSSSSSPPVGHTRPTLDDPARTLRSLYIDPLLAILSAANAGTAANETAPVGVFATSPATTLVLLLDFKEWDAALWEAVVQRELAPLRERGWLTYWSEEEQKRVERPVTAVVTGAAAFEAVMPEGLGPGGRDVFFDAPLERLEGSDRYNAANSYYASVKLSKAVGGRVWGLRGLSGRQAGVVRRQVVVAAERGLVSRYWGTPGWPVVVRNRVWETLVESGVGVLNVDELTTAVRWDWRFCTILGITICN</sequence>
<dbReference type="PANTHER" id="PTHR31571:SF1">
    <property type="entry name" value="ALTERED INHERITANCE OF MITOCHONDRIA PROTEIN 6"/>
    <property type="match status" value="1"/>
</dbReference>
<accession>A0AA39WVC3</accession>
<dbReference type="PANTHER" id="PTHR31571">
    <property type="entry name" value="ALTERED INHERITANCE OF MITOCHONDRIA PROTEIN 6"/>
    <property type="match status" value="1"/>
</dbReference>
<reference evidence="5" key="1">
    <citation type="submission" date="2023-06" db="EMBL/GenBank/DDBJ databases">
        <title>Multi-omics analyses reveal the molecular pathogenesis toolkit of Lasiodiplodia hormozganensis, a cross-kingdom pathogen.</title>
        <authorList>
            <person name="Felix C."/>
            <person name="Meneses R."/>
            <person name="Goncalves M.F.M."/>
            <person name="Tilleman L."/>
            <person name="Duarte A.S."/>
            <person name="Jorrin-Novo J.V."/>
            <person name="Van De Peer Y."/>
            <person name="Deforce D."/>
            <person name="Van Nieuwerburgh F."/>
            <person name="Esteves A.C."/>
            <person name="Alves A."/>
        </authorList>
    </citation>
    <scope>NUCLEOTIDE SEQUENCE</scope>
    <source>
        <strain evidence="5">CBS 339.90</strain>
    </source>
</reference>
<feature type="region of interest" description="Disordered" evidence="3">
    <location>
        <begin position="177"/>
        <end position="204"/>
    </location>
</feature>
<keyword evidence="6" id="KW-1185">Reference proteome</keyword>
<evidence type="ECO:0000313" key="5">
    <source>
        <dbReference type="EMBL" id="KAK0622255.1"/>
    </source>
</evidence>
<evidence type="ECO:0000313" key="6">
    <source>
        <dbReference type="Proteomes" id="UP001175001"/>
    </source>
</evidence>
<keyword evidence="4" id="KW-0812">Transmembrane</keyword>
<proteinExistence type="inferred from homology"/>
<evidence type="ECO:0000256" key="3">
    <source>
        <dbReference type="SAM" id="MobiDB-lite"/>
    </source>
</evidence>
<evidence type="ECO:0000256" key="2">
    <source>
        <dbReference type="ARBA" id="ARBA00014286"/>
    </source>
</evidence>
<dbReference type="InterPro" id="IPR017946">
    <property type="entry name" value="PLC-like_Pdiesterase_TIM-brl"/>
</dbReference>
<protein>
    <recommendedName>
        <fullName evidence="2">Altered inheritance of mitochondria protein 6</fullName>
    </recommendedName>
</protein>
<dbReference type="Proteomes" id="UP001175001">
    <property type="component" value="Unassembled WGS sequence"/>
</dbReference>
<dbReference type="EMBL" id="JAUJDW010000152">
    <property type="protein sequence ID" value="KAK0622255.1"/>
    <property type="molecule type" value="Genomic_DNA"/>
</dbReference>
<evidence type="ECO:0000256" key="4">
    <source>
        <dbReference type="SAM" id="Phobius"/>
    </source>
</evidence>
<dbReference type="SUPFAM" id="SSF51695">
    <property type="entry name" value="PLC-like phosphodiesterases"/>
    <property type="match status" value="1"/>
</dbReference>
<evidence type="ECO:0000256" key="1">
    <source>
        <dbReference type="ARBA" id="ARBA00008858"/>
    </source>
</evidence>